<evidence type="ECO:0000256" key="3">
    <source>
        <dbReference type="ARBA" id="ARBA00022729"/>
    </source>
</evidence>
<name>A0ABQ6D6B0_9HYPH</name>
<comment type="similarity">
    <text evidence="1">Belongs to the bacterial solute-binding protein 3 family.</text>
</comment>
<evidence type="ECO:0000256" key="2">
    <source>
        <dbReference type="ARBA" id="ARBA00022448"/>
    </source>
</evidence>
<sequence>MGKVGSCAMTVAERRASPWIAGGVAALLMVAAATPSRAVEVLTGTIKKAAETGEVVVGVRASSVPFSFQEKVGQSEHPIGYAVDICQEIVDDIGKASGREGLKIRYEPVTSESRIPAVTSGKVDLECGSTTTNAERRKSVGFSPVTFISATKLLVKRDSGIASYRDLGGKKVVVTAGTTNEAALRNILARSKIQAEILIGKDHADSFAMVKDSRADAFATDDVLLYGLKAAAGADGASYTVLPEKISFEPYAIMFRKDDPALAALVTGTFERLADSRELRWTYEKWFIKRLPNGERLDIPMSEELRTAFTVMGLRD</sequence>
<comment type="caution">
    <text evidence="5">The sequence shown here is derived from an EMBL/GenBank/DDBJ whole genome shotgun (WGS) entry which is preliminary data.</text>
</comment>
<dbReference type="Gene3D" id="3.40.190.10">
    <property type="entry name" value="Periplasmic binding protein-like II"/>
    <property type="match status" value="2"/>
</dbReference>
<feature type="domain" description="Solute-binding protein family 3/N-terminal" evidence="4">
    <location>
        <begin position="54"/>
        <end position="290"/>
    </location>
</feature>
<accession>A0ABQ6D6B0</accession>
<evidence type="ECO:0000313" key="6">
    <source>
        <dbReference type="Proteomes" id="UP001156881"/>
    </source>
</evidence>
<evidence type="ECO:0000259" key="4">
    <source>
        <dbReference type="SMART" id="SM00062"/>
    </source>
</evidence>
<evidence type="ECO:0000313" key="5">
    <source>
        <dbReference type="EMBL" id="GLS45093.1"/>
    </source>
</evidence>
<organism evidence="5 6">
    <name type="scientific">Methylobacterium brachythecii</name>
    <dbReference type="NCBI Taxonomy" id="1176177"/>
    <lineage>
        <taxon>Bacteria</taxon>
        <taxon>Pseudomonadati</taxon>
        <taxon>Pseudomonadota</taxon>
        <taxon>Alphaproteobacteria</taxon>
        <taxon>Hyphomicrobiales</taxon>
        <taxon>Methylobacteriaceae</taxon>
        <taxon>Methylobacterium</taxon>
    </lineage>
</organism>
<keyword evidence="6" id="KW-1185">Reference proteome</keyword>
<dbReference type="InterPro" id="IPR051455">
    <property type="entry name" value="Bact_solute-bind_prot3"/>
</dbReference>
<keyword evidence="3" id="KW-0732">Signal</keyword>
<keyword evidence="2" id="KW-0813">Transport</keyword>
<dbReference type="CDD" id="cd13688">
    <property type="entry name" value="PBP2_GltI_DEBP"/>
    <property type="match status" value="1"/>
</dbReference>
<protein>
    <submittedName>
        <fullName evidence="5">Amino acid ABC transporter substrate-binding protein</fullName>
    </submittedName>
</protein>
<dbReference type="PANTHER" id="PTHR30085:SF2">
    <property type="entry name" value="GLUTAMATE_ASPARTATE IMPORT SOLUTE-BINDING PROTEIN"/>
    <property type="match status" value="1"/>
</dbReference>
<dbReference type="SUPFAM" id="SSF53850">
    <property type="entry name" value="Periplasmic binding protein-like II"/>
    <property type="match status" value="1"/>
</dbReference>
<gene>
    <name evidence="5" type="primary">gltI</name>
    <name evidence="5" type="ORF">GCM10007884_30820</name>
</gene>
<dbReference type="Pfam" id="PF00497">
    <property type="entry name" value="SBP_bac_3"/>
    <property type="match status" value="1"/>
</dbReference>
<dbReference type="SMART" id="SM00062">
    <property type="entry name" value="PBPb"/>
    <property type="match status" value="1"/>
</dbReference>
<reference evidence="6" key="1">
    <citation type="journal article" date="2019" name="Int. J. Syst. Evol. Microbiol.">
        <title>The Global Catalogue of Microorganisms (GCM) 10K type strain sequencing project: providing services to taxonomists for standard genome sequencing and annotation.</title>
        <authorList>
            <consortium name="The Broad Institute Genomics Platform"/>
            <consortium name="The Broad Institute Genome Sequencing Center for Infectious Disease"/>
            <person name="Wu L."/>
            <person name="Ma J."/>
        </authorList>
    </citation>
    <scope>NUCLEOTIDE SEQUENCE [LARGE SCALE GENOMIC DNA]</scope>
    <source>
        <strain evidence="6">NBRC 107710</strain>
    </source>
</reference>
<proteinExistence type="inferred from homology"/>
<dbReference type="PANTHER" id="PTHR30085">
    <property type="entry name" value="AMINO ACID ABC TRANSPORTER PERMEASE"/>
    <property type="match status" value="1"/>
</dbReference>
<evidence type="ECO:0000256" key="1">
    <source>
        <dbReference type="ARBA" id="ARBA00010333"/>
    </source>
</evidence>
<dbReference type="EMBL" id="BSPG01000018">
    <property type="protein sequence ID" value="GLS45093.1"/>
    <property type="molecule type" value="Genomic_DNA"/>
</dbReference>
<dbReference type="Proteomes" id="UP001156881">
    <property type="component" value="Unassembled WGS sequence"/>
</dbReference>
<dbReference type="InterPro" id="IPR001638">
    <property type="entry name" value="Solute-binding_3/MltF_N"/>
</dbReference>